<dbReference type="EMBL" id="CP030041">
    <property type="protein sequence ID" value="AWW33043.1"/>
    <property type="molecule type" value="Genomic_DNA"/>
</dbReference>
<dbReference type="AlphaFoldDB" id="A0A2Z4IRW6"/>
<name>A0A2Z4IRW6_9BACT</name>
<dbReference type="KEGG" id="est:DN752_04320"/>
<keyword evidence="4 5" id="KW-0472">Membrane</keyword>
<keyword evidence="2 5" id="KW-0812">Transmembrane</keyword>
<feature type="transmembrane region" description="Helical" evidence="5">
    <location>
        <begin position="12"/>
        <end position="29"/>
    </location>
</feature>
<accession>A0A2Z4IRW6</accession>
<evidence type="ECO:0000256" key="5">
    <source>
        <dbReference type="SAM" id="Phobius"/>
    </source>
</evidence>
<evidence type="ECO:0000256" key="3">
    <source>
        <dbReference type="ARBA" id="ARBA00022989"/>
    </source>
</evidence>
<proteinExistence type="predicted"/>
<dbReference type="GO" id="GO:0030416">
    <property type="term" value="P:methylamine metabolic process"/>
    <property type="evidence" value="ECO:0007669"/>
    <property type="project" value="InterPro"/>
</dbReference>
<evidence type="ECO:0000256" key="4">
    <source>
        <dbReference type="ARBA" id="ARBA00023136"/>
    </source>
</evidence>
<keyword evidence="3 5" id="KW-1133">Transmembrane helix</keyword>
<gene>
    <name evidence="7" type="ORF">DN752_04320</name>
</gene>
<evidence type="ECO:0000256" key="2">
    <source>
        <dbReference type="ARBA" id="ARBA00022692"/>
    </source>
</evidence>
<sequence>MKATSKTTEQLTVTVISVLLLGIWSYSGLEKLINWDGSLAAFHNQPFPDGLAERLAYAVPVIELVLAVLLLTSTLRWWGLLGSVMVLSVFTTYIGLVWWNVFERVPCNCAGFLESMGWTGHLYFNGLMLLLGTIALKLASHISPT</sequence>
<protein>
    <recommendedName>
        <fullName evidence="6">Methylamine utilisation protein MauE domain-containing protein</fullName>
    </recommendedName>
</protein>
<evidence type="ECO:0000313" key="8">
    <source>
        <dbReference type="Proteomes" id="UP000248688"/>
    </source>
</evidence>
<evidence type="ECO:0000313" key="7">
    <source>
        <dbReference type="EMBL" id="AWW33043.1"/>
    </source>
</evidence>
<dbReference type="GO" id="GO:0016020">
    <property type="term" value="C:membrane"/>
    <property type="evidence" value="ECO:0007669"/>
    <property type="project" value="UniProtKB-SubCell"/>
</dbReference>
<reference evidence="7 8" key="1">
    <citation type="submission" date="2018-06" db="EMBL/GenBank/DDBJ databases">
        <title>Echinicola strongylocentroti sp. nov., isolated from a sea urchin Strongylocentrotus intermedius.</title>
        <authorList>
            <person name="Bae S.S."/>
        </authorList>
    </citation>
    <scope>NUCLEOTIDE SEQUENCE [LARGE SCALE GENOMIC DNA]</scope>
    <source>
        <strain evidence="7 8">MEBiC08714</strain>
    </source>
</reference>
<organism evidence="7 8">
    <name type="scientific">Echinicola strongylocentroti</name>
    <dbReference type="NCBI Taxonomy" id="1795355"/>
    <lineage>
        <taxon>Bacteria</taxon>
        <taxon>Pseudomonadati</taxon>
        <taxon>Bacteroidota</taxon>
        <taxon>Cytophagia</taxon>
        <taxon>Cytophagales</taxon>
        <taxon>Cyclobacteriaceae</taxon>
        <taxon>Echinicola</taxon>
    </lineage>
</organism>
<feature type="transmembrane region" description="Helical" evidence="5">
    <location>
        <begin position="78"/>
        <end position="102"/>
    </location>
</feature>
<keyword evidence="8" id="KW-1185">Reference proteome</keyword>
<dbReference type="Proteomes" id="UP000248688">
    <property type="component" value="Chromosome"/>
</dbReference>
<dbReference type="Pfam" id="PF07291">
    <property type="entry name" value="MauE"/>
    <property type="match status" value="1"/>
</dbReference>
<feature type="domain" description="Methylamine utilisation protein MauE" evidence="6">
    <location>
        <begin position="12"/>
        <end position="136"/>
    </location>
</feature>
<dbReference type="OrthoDB" id="673785at2"/>
<evidence type="ECO:0000259" key="6">
    <source>
        <dbReference type="Pfam" id="PF07291"/>
    </source>
</evidence>
<feature type="transmembrane region" description="Helical" evidence="5">
    <location>
        <begin position="122"/>
        <end position="139"/>
    </location>
</feature>
<dbReference type="InterPro" id="IPR009908">
    <property type="entry name" value="Methylamine_util_MauE"/>
</dbReference>
<feature type="transmembrane region" description="Helical" evidence="5">
    <location>
        <begin position="55"/>
        <end position="71"/>
    </location>
</feature>
<evidence type="ECO:0000256" key="1">
    <source>
        <dbReference type="ARBA" id="ARBA00004141"/>
    </source>
</evidence>
<comment type="subcellular location">
    <subcellularLocation>
        <location evidence="1">Membrane</location>
        <topology evidence="1">Multi-pass membrane protein</topology>
    </subcellularLocation>
</comment>